<organism evidence="2">
    <name type="scientific">Spodoptera frugiperda</name>
    <name type="common">Fall armyworm</name>
    <dbReference type="NCBI Taxonomy" id="7108"/>
    <lineage>
        <taxon>Eukaryota</taxon>
        <taxon>Metazoa</taxon>
        <taxon>Ecdysozoa</taxon>
        <taxon>Arthropoda</taxon>
        <taxon>Hexapoda</taxon>
        <taxon>Insecta</taxon>
        <taxon>Pterygota</taxon>
        <taxon>Neoptera</taxon>
        <taxon>Endopterygota</taxon>
        <taxon>Lepidoptera</taxon>
        <taxon>Glossata</taxon>
        <taxon>Ditrysia</taxon>
        <taxon>Noctuoidea</taxon>
        <taxon>Noctuidae</taxon>
        <taxon>Amphipyrinae</taxon>
        <taxon>Spodoptera</taxon>
    </lineage>
</organism>
<evidence type="ECO:0000256" key="1">
    <source>
        <dbReference type="SAM" id="MobiDB-lite"/>
    </source>
</evidence>
<feature type="region of interest" description="Disordered" evidence="1">
    <location>
        <begin position="1"/>
        <end position="31"/>
    </location>
</feature>
<gene>
    <name evidence="2" type="ORF">SFRICE_037739</name>
</gene>
<dbReference type="AlphaFoldDB" id="A0A2H1WRC2"/>
<name>A0A2H1WRC2_SPOFR</name>
<accession>A0A2H1WRC2</accession>
<proteinExistence type="predicted"/>
<reference evidence="2" key="1">
    <citation type="submission" date="2016-07" db="EMBL/GenBank/DDBJ databases">
        <authorList>
            <person name="Bretaudeau A."/>
        </authorList>
    </citation>
    <scope>NUCLEOTIDE SEQUENCE</scope>
    <source>
        <strain evidence="2">Rice</strain>
        <tissue evidence="2">Whole body</tissue>
    </source>
</reference>
<evidence type="ECO:0000313" key="2">
    <source>
        <dbReference type="EMBL" id="SOQ55620.1"/>
    </source>
</evidence>
<dbReference type="EMBL" id="ODYU01010480">
    <property type="protein sequence ID" value="SOQ55620.1"/>
    <property type="molecule type" value="Genomic_DNA"/>
</dbReference>
<sequence length="76" mass="8234">MPMPKGLPPQLGTVRGYELGTEGAKSSNDFSRREARALGETRGSVRLLLNKNHPVPTPVFRAGASNTALLKRVEPH</sequence>
<protein>
    <submittedName>
        <fullName evidence="2">SFRICE_037739</fullName>
    </submittedName>
</protein>